<organism evidence="3 4">
    <name type="scientific">Pseudonocardia halophobica</name>
    <dbReference type="NCBI Taxonomy" id="29401"/>
    <lineage>
        <taxon>Bacteria</taxon>
        <taxon>Bacillati</taxon>
        <taxon>Actinomycetota</taxon>
        <taxon>Actinomycetes</taxon>
        <taxon>Pseudonocardiales</taxon>
        <taxon>Pseudonocardiaceae</taxon>
        <taxon>Pseudonocardia</taxon>
    </lineage>
</organism>
<dbReference type="Proteomes" id="UP001143463">
    <property type="component" value="Unassembled WGS sequence"/>
</dbReference>
<dbReference type="RefSeq" id="WP_037043008.1">
    <property type="nucleotide sequence ID" value="NZ_BAAAUZ010000006.1"/>
</dbReference>
<name>A0A9W6L8P0_9PSEU</name>
<proteinExistence type="predicted"/>
<dbReference type="AlphaFoldDB" id="A0A9W6L8P0"/>
<feature type="compositionally biased region" description="Basic and acidic residues" evidence="1">
    <location>
        <begin position="28"/>
        <end position="40"/>
    </location>
</feature>
<reference evidence="3" key="2">
    <citation type="submission" date="2023-01" db="EMBL/GenBank/DDBJ databases">
        <authorList>
            <person name="Sun Q."/>
            <person name="Evtushenko L."/>
        </authorList>
    </citation>
    <scope>NUCLEOTIDE SEQUENCE</scope>
    <source>
        <strain evidence="3">VKM Ac-1069</strain>
    </source>
</reference>
<feature type="region of interest" description="Disordered" evidence="1">
    <location>
        <begin position="28"/>
        <end position="50"/>
    </location>
</feature>
<evidence type="ECO:0000313" key="3">
    <source>
        <dbReference type="EMBL" id="GLL12999.1"/>
    </source>
</evidence>
<comment type="caution">
    <text evidence="3">The sequence shown here is derived from an EMBL/GenBank/DDBJ whole genome shotgun (WGS) entry which is preliminary data.</text>
</comment>
<evidence type="ECO:0000256" key="2">
    <source>
        <dbReference type="SAM" id="SignalP"/>
    </source>
</evidence>
<reference evidence="3" key="1">
    <citation type="journal article" date="2014" name="Int. J. Syst. Evol. Microbiol.">
        <title>Complete genome sequence of Corynebacterium casei LMG S-19264T (=DSM 44701T), isolated from a smear-ripened cheese.</title>
        <authorList>
            <consortium name="US DOE Joint Genome Institute (JGI-PGF)"/>
            <person name="Walter F."/>
            <person name="Albersmeier A."/>
            <person name="Kalinowski J."/>
            <person name="Ruckert C."/>
        </authorList>
    </citation>
    <scope>NUCLEOTIDE SEQUENCE</scope>
    <source>
        <strain evidence="3">VKM Ac-1069</strain>
    </source>
</reference>
<accession>A0A9W6L8P0</accession>
<feature type="signal peptide" evidence="2">
    <location>
        <begin position="1"/>
        <end position="25"/>
    </location>
</feature>
<evidence type="ECO:0000313" key="4">
    <source>
        <dbReference type="Proteomes" id="UP001143463"/>
    </source>
</evidence>
<keyword evidence="4" id="KW-1185">Reference proteome</keyword>
<dbReference type="EMBL" id="BSFQ01000018">
    <property type="protein sequence ID" value="GLL12999.1"/>
    <property type="molecule type" value="Genomic_DNA"/>
</dbReference>
<protein>
    <submittedName>
        <fullName evidence="3">Uncharacterized protein</fullName>
    </submittedName>
</protein>
<gene>
    <name evidence="3" type="ORF">GCM10017577_41420</name>
</gene>
<sequence length="129" mass="12655">MLKKAGIVATGVAASLVAVSPLAFAGDKGHDHHDKGDKGHHGSSVTGIDKSGKGLLNVSGNNVNVPIQVCNNDVPVNVGALALQGNAKDITGALTGALGLFGDAKADSKVKTDNDDVCGLGSSAGDSVA</sequence>
<keyword evidence="2" id="KW-0732">Signal</keyword>
<feature type="chain" id="PRO_5040979373" evidence="2">
    <location>
        <begin position="26"/>
        <end position="129"/>
    </location>
</feature>
<evidence type="ECO:0000256" key="1">
    <source>
        <dbReference type="SAM" id="MobiDB-lite"/>
    </source>
</evidence>